<organism evidence="2 3">
    <name type="scientific">Pseudonocardia endophytica</name>
    <dbReference type="NCBI Taxonomy" id="401976"/>
    <lineage>
        <taxon>Bacteria</taxon>
        <taxon>Bacillati</taxon>
        <taxon>Actinomycetota</taxon>
        <taxon>Actinomycetes</taxon>
        <taxon>Pseudonocardiales</taxon>
        <taxon>Pseudonocardiaceae</taxon>
        <taxon>Pseudonocardia</taxon>
    </lineage>
</organism>
<dbReference type="Proteomes" id="UP000295560">
    <property type="component" value="Unassembled WGS sequence"/>
</dbReference>
<dbReference type="Pfam" id="PF05685">
    <property type="entry name" value="Uma2"/>
    <property type="match status" value="1"/>
</dbReference>
<gene>
    <name evidence="2" type="ORF">EV378_3136</name>
</gene>
<evidence type="ECO:0000313" key="3">
    <source>
        <dbReference type="Proteomes" id="UP000295560"/>
    </source>
</evidence>
<dbReference type="GO" id="GO:0004519">
    <property type="term" value="F:endonuclease activity"/>
    <property type="evidence" value="ECO:0007669"/>
    <property type="project" value="UniProtKB-KW"/>
</dbReference>
<dbReference type="EMBL" id="SMFZ01000001">
    <property type="protein sequence ID" value="TCK27269.1"/>
    <property type="molecule type" value="Genomic_DNA"/>
</dbReference>
<dbReference type="RefSeq" id="WP_132425748.1">
    <property type="nucleotide sequence ID" value="NZ_SMFZ01000001.1"/>
</dbReference>
<keyword evidence="3" id="KW-1185">Reference proteome</keyword>
<dbReference type="InterPro" id="IPR012296">
    <property type="entry name" value="Nuclease_put_TT1808"/>
</dbReference>
<keyword evidence="2" id="KW-0378">Hydrolase</keyword>
<comment type="caution">
    <text evidence="2">The sequence shown here is derived from an EMBL/GenBank/DDBJ whole genome shotgun (WGS) entry which is preliminary data.</text>
</comment>
<reference evidence="2 3" key="1">
    <citation type="submission" date="2019-03" db="EMBL/GenBank/DDBJ databases">
        <title>Sequencing the genomes of 1000 actinobacteria strains.</title>
        <authorList>
            <person name="Klenk H.-P."/>
        </authorList>
    </citation>
    <scope>NUCLEOTIDE SEQUENCE [LARGE SCALE GENOMIC DNA]</scope>
    <source>
        <strain evidence="2 3">DSM 44969</strain>
    </source>
</reference>
<keyword evidence="2" id="KW-0255">Endonuclease</keyword>
<sequence length="187" mass="20748">MTEALSWPRHQITIEEWDALREAEDLRLEVMEGILVIAAQPYGLHQRAERYLANDVEAGVPTTFSAVHEVEVLLTEQPLTIRVPDVVVVPTALVDGNPHRYPAADVQLAVEILSEGSRRVDRVTKFSEYADAGIPQYWIVDLDDPITLTAYLLVDGDYELVAEATGSVDLDVTGHPVHIDVAALTRR</sequence>
<accession>A0A4R1I414</accession>
<dbReference type="Gene3D" id="3.90.1570.10">
    <property type="entry name" value="tt1808, chain A"/>
    <property type="match status" value="1"/>
</dbReference>
<dbReference type="InterPro" id="IPR008538">
    <property type="entry name" value="Uma2"/>
</dbReference>
<dbReference type="SUPFAM" id="SSF52980">
    <property type="entry name" value="Restriction endonuclease-like"/>
    <property type="match status" value="1"/>
</dbReference>
<dbReference type="PANTHER" id="PTHR35400:SF3">
    <property type="entry name" value="SLL1072 PROTEIN"/>
    <property type="match status" value="1"/>
</dbReference>
<evidence type="ECO:0000313" key="2">
    <source>
        <dbReference type="EMBL" id="TCK27269.1"/>
    </source>
</evidence>
<protein>
    <submittedName>
        <fullName evidence="2">Uma2 family endonuclease</fullName>
    </submittedName>
</protein>
<dbReference type="CDD" id="cd06260">
    <property type="entry name" value="DUF820-like"/>
    <property type="match status" value="1"/>
</dbReference>
<dbReference type="InterPro" id="IPR011335">
    <property type="entry name" value="Restrct_endonuc-II-like"/>
</dbReference>
<dbReference type="AlphaFoldDB" id="A0A4R1I414"/>
<evidence type="ECO:0000259" key="1">
    <source>
        <dbReference type="Pfam" id="PF05685"/>
    </source>
</evidence>
<keyword evidence="2" id="KW-0540">Nuclease</keyword>
<name>A0A4R1I414_PSEEN</name>
<dbReference type="OrthoDB" id="9799703at2"/>
<feature type="domain" description="Putative restriction endonuclease" evidence="1">
    <location>
        <begin position="15"/>
        <end position="162"/>
    </location>
</feature>
<proteinExistence type="predicted"/>
<dbReference type="PANTHER" id="PTHR35400">
    <property type="entry name" value="SLR1083 PROTEIN"/>
    <property type="match status" value="1"/>
</dbReference>